<reference evidence="1 2" key="1">
    <citation type="submission" date="2015-01" db="EMBL/GenBank/DDBJ databases">
        <title>The Genome Sequence of Exophiala xenobiotica CBS118157.</title>
        <authorList>
            <consortium name="The Broad Institute Genomics Platform"/>
            <person name="Cuomo C."/>
            <person name="de Hoog S."/>
            <person name="Gorbushina A."/>
            <person name="Stielow B."/>
            <person name="Teixiera M."/>
            <person name="Abouelleil A."/>
            <person name="Chapman S.B."/>
            <person name="Priest M."/>
            <person name="Young S.K."/>
            <person name="Wortman J."/>
            <person name="Nusbaum C."/>
            <person name="Birren B."/>
        </authorList>
    </citation>
    <scope>NUCLEOTIDE SEQUENCE [LARGE SCALE GENOMIC DNA]</scope>
    <source>
        <strain evidence="1 2">CBS 118157</strain>
    </source>
</reference>
<organism evidence="1 2">
    <name type="scientific">Exophiala xenobiotica</name>
    <dbReference type="NCBI Taxonomy" id="348802"/>
    <lineage>
        <taxon>Eukaryota</taxon>
        <taxon>Fungi</taxon>
        <taxon>Dikarya</taxon>
        <taxon>Ascomycota</taxon>
        <taxon>Pezizomycotina</taxon>
        <taxon>Eurotiomycetes</taxon>
        <taxon>Chaetothyriomycetidae</taxon>
        <taxon>Chaetothyriales</taxon>
        <taxon>Herpotrichiellaceae</taxon>
        <taxon>Exophiala</taxon>
    </lineage>
</organism>
<dbReference type="GeneID" id="25330581"/>
<dbReference type="RefSeq" id="XP_013313659.1">
    <property type="nucleotide sequence ID" value="XM_013458205.1"/>
</dbReference>
<proteinExistence type="predicted"/>
<accession>A0A0D2EEL6</accession>
<gene>
    <name evidence="1" type="ORF">PV05_08673</name>
</gene>
<protein>
    <submittedName>
        <fullName evidence="1">Uncharacterized protein</fullName>
    </submittedName>
</protein>
<dbReference type="EMBL" id="KN847321">
    <property type="protein sequence ID" value="KIW53075.1"/>
    <property type="molecule type" value="Genomic_DNA"/>
</dbReference>
<keyword evidence="2" id="KW-1185">Reference proteome</keyword>
<evidence type="ECO:0000313" key="2">
    <source>
        <dbReference type="Proteomes" id="UP000054342"/>
    </source>
</evidence>
<dbReference type="Proteomes" id="UP000054342">
    <property type="component" value="Unassembled WGS sequence"/>
</dbReference>
<evidence type="ECO:0000313" key="1">
    <source>
        <dbReference type="EMBL" id="KIW53075.1"/>
    </source>
</evidence>
<name>A0A0D2EEL6_9EURO</name>
<sequence>MVRREIHYGRRGLKSAWNGRERLQLSACNYRSSLRQRKWPGRHLGLLLCRMTASRRGGGSEAVVHLLCDFGELPQMLIIAAELDSNPAILDCLCSKHDVFLGQHESEFGQRRLA</sequence>
<dbReference type="HOGENOM" id="CLU_2121096_0_0_1"/>
<dbReference type="AlphaFoldDB" id="A0A0D2EEL6"/>